<dbReference type="AlphaFoldDB" id="A0A8J3B5B3"/>
<dbReference type="CDD" id="cd10150">
    <property type="entry name" value="CobN_like"/>
    <property type="match status" value="1"/>
</dbReference>
<gene>
    <name evidence="2" type="primary">cobN</name>
    <name evidence="2" type="ORF">GCM10010123_20830</name>
</gene>
<dbReference type="InterPro" id="IPR011953">
    <property type="entry name" value="Cobalto_CobN"/>
</dbReference>
<evidence type="ECO:0000313" key="2">
    <source>
        <dbReference type="EMBL" id="GGJ90837.1"/>
    </source>
</evidence>
<accession>A0A8J3B5B3</accession>
<dbReference type="EMBL" id="BMQB01000004">
    <property type="protein sequence ID" value="GGJ90837.1"/>
    <property type="molecule type" value="Genomic_DNA"/>
</dbReference>
<reference evidence="2" key="1">
    <citation type="journal article" date="2014" name="Int. J. Syst. Evol. Microbiol.">
        <title>Complete genome sequence of Corynebacterium casei LMG S-19264T (=DSM 44701T), isolated from a smear-ripened cheese.</title>
        <authorList>
            <consortium name="US DOE Joint Genome Institute (JGI-PGF)"/>
            <person name="Walter F."/>
            <person name="Albersmeier A."/>
            <person name="Kalinowski J."/>
            <person name="Ruckert C."/>
        </authorList>
    </citation>
    <scope>NUCLEOTIDE SEQUENCE</scope>
    <source>
        <strain evidence="2">JCM 3090</strain>
    </source>
</reference>
<feature type="domain" description="CobN/magnesium chelatase" evidence="1">
    <location>
        <begin position="100"/>
        <end position="1190"/>
    </location>
</feature>
<sequence>MHTVLLLSTSDTDLLSARASGADYRLANPARTAVADLPALTAGADLVVVRLLGGRQAWEEGLDAVLAGPAPVVVLGGEQAPDAELMGHSTVPAGVATEAHAYLAHGGPDNLAELHHFLTDTVLLTGHGFAPPRSLPAWGVLDRAATAGGPAPAGAAAKPTVAVLYYRAHHVAGNTAFVEALCAAIEAAGGVPLPVYCASLRAAEPALVATLRDADALVVTVLAAGGSTPAAAAAGGDDDAWDVGALAALDVPILQALCLTAGRAQWADNDDGLSPLDVATQVAIPEFDGRIITVPFSFKEIDPDGLTVYVADPERAARVAGIAVRHAALRHTPPEQRRVVLMLSAYPTKHARVGNAVGLDTPASAVRLLAALRAAGYDLGPADGPGALPGVADADGDALIHALIAAGGHDVAWLTEEQLAANPVRVPAARYRQWFDALDPDLRAAMAQHWGEAPGELYVDRSAHADGEIVLAALRAGNVVVMIQPPRGFGENPVAIYHDPDLPPSHHYLAAYRWLADEFGAHAVVHLGKHGNLEWLPGKTVGMSAGCGTDATLGDLPLIYPFLVNDPGEGTQAKRRAHATLVDHLVPPMARADSYGDIARLEQLLDEYSTIAAMDPAKLPAIRAQIWTLLQAAKLDHDLGIAERPDDEGFDDFLLHVDGWLCEVKDVQIRDGLHVLGAAPEGEARVDLVLAMLRAKQMWGGTVAALPGLREALGLVEDGAAGRAAVDDAEATARALVAAMDARGWAADAVDPVQSDVLGVVDDTVGSVLRFAAAEVVPRLARTTDEVAHLLHALDGGYVPAGPSGSPLRGLINVLPTGRNFYSVDPKAVPSRLAWETGQAMAESLLSRYRDEHGEWPTSVGLSVWGTSAMRTAGDDVAEVLALLGVRPTWDEQSRRVNGLAPIPLAELGRPRIDVTMRISGFFRDAFPHVVNLLDDAVALVAGLDEADADNFVRAHVAADVAEHGDERRATTRIFGSKPGTYGAGLLQLIDSRNWRDDADLAEVYAVWGGYAYGRGLDGAAARPDMETAYRRIAVAAKNIDTREHDIADSDDYFQYHGGMIATVRALTGKAPAAYVGDSTRPDAVRTRSLHEETARIFRARVVNPRWLAAMQRHGYKGAFELAATVDYLFGYDATTGVVADWMYEKLAQTYALDPQLQKFFQQSNPWALHGIAERLIEAANRGLWEHPEEGTLAALQEVYLATEGDLEDGTA</sequence>
<organism evidence="2 3">
    <name type="scientific">Pilimelia anulata</name>
    <dbReference type="NCBI Taxonomy" id="53371"/>
    <lineage>
        <taxon>Bacteria</taxon>
        <taxon>Bacillati</taxon>
        <taxon>Actinomycetota</taxon>
        <taxon>Actinomycetes</taxon>
        <taxon>Micromonosporales</taxon>
        <taxon>Micromonosporaceae</taxon>
        <taxon>Pilimelia</taxon>
    </lineage>
</organism>
<keyword evidence="3" id="KW-1185">Reference proteome</keyword>
<dbReference type="GO" id="GO:0051116">
    <property type="term" value="F:cobaltochelatase activity"/>
    <property type="evidence" value="ECO:0007669"/>
    <property type="project" value="InterPro"/>
</dbReference>
<comment type="caution">
    <text evidence="2">The sequence shown here is derived from an EMBL/GenBank/DDBJ whole genome shotgun (WGS) entry which is preliminary data.</text>
</comment>
<dbReference type="Pfam" id="PF02514">
    <property type="entry name" value="CobN-Mg_chel"/>
    <property type="match status" value="1"/>
</dbReference>
<proteinExistence type="predicted"/>
<dbReference type="GO" id="GO:0009236">
    <property type="term" value="P:cobalamin biosynthetic process"/>
    <property type="evidence" value="ECO:0007669"/>
    <property type="project" value="InterPro"/>
</dbReference>
<name>A0A8J3B5B3_9ACTN</name>
<protein>
    <submittedName>
        <fullName evidence="2">Cobaltochelatase CobN</fullName>
    </submittedName>
</protein>
<dbReference type="PANTHER" id="PTHR44119">
    <property type="entry name" value="MAGNESIUM-CHELATASE SUBUNIT CHLH, CHLOROPLASTIC"/>
    <property type="match status" value="1"/>
</dbReference>
<dbReference type="NCBIfam" id="TIGR02257">
    <property type="entry name" value="cobalto_cobN"/>
    <property type="match status" value="1"/>
</dbReference>
<dbReference type="Proteomes" id="UP000649739">
    <property type="component" value="Unassembled WGS sequence"/>
</dbReference>
<evidence type="ECO:0000259" key="1">
    <source>
        <dbReference type="Pfam" id="PF02514"/>
    </source>
</evidence>
<reference evidence="2" key="2">
    <citation type="submission" date="2020-09" db="EMBL/GenBank/DDBJ databases">
        <authorList>
            <person name="Sun Q."/>
            <person name="Ohkuma M."/>
        </authorList>
    </citation>
    <scope>NUCLEOTIDE SEQUENCE</scope>
    <source>
        <strain evidence="2">JCM 3090</strain>
    </source>
</reference>
<evidence type="ECO:0000313" key="3">
    <source>
        <dbReference type="Proteomes" id="UP000649739"/>
    </source>
</evidence>
<dbReference type="InterPro" id="IPR003672">
    <property type="entry name" value="CobN/Mg_chltase"/>
</dbReference>
<dbReference type="RefSeq" id="WP_189169897.1">
    <property type="nucleotide sequence ID" value="NZ_BMQB01000004.1"/>
</dbReference>
<dbReference type="PANTHER" id="PTHR44119:SF4">
    <property type="entry name" value="AEROBIC COBALTOCHELATASE SUBUNIT COBN"/>
    <property type="match status" value="1"/>
</dbReference>